<comment type="similarity">
    <text evidence="2">Belongs to the KHG/KDPG aldolase family.</text>
</comment>
<keyword evidence="4 7" id="KW-0456">Lyase</keyword>
<evidence type="ECO:0000256" key="3">
    <source>
        <dbReference type="ARBA" id="ARBA00011233"/>
    </source>
</evidence>
<sequence>MSPEIFLQQWQQQPLPLVAILRGITPEEAEPVAEILLDCGFRFLEVPLNSPTPYDSIRVIRKTVGDRGFVGAGTVLNVQQVEEVAKAGGQLIISPNTDAAVIGHSRYLNLISMPAVATPSEAFCALAAGASGLKLFPAESITPAVTKALRVVLPQRLVCLPVGGIQPDPLQMRAYIQAGSNGFGLGGGLYQPGISLAALRQRALAYQAAWQHCVE</sequence>
<evidence type="ECO:0000256" key="4">
    <source>
        <dbReference type="ARBA" id="ARBA00023239"/>
    </source>
</evidence>
<dbReference type="InterPro" id="IPR013785">
    <property type="entry name" value="Aldolase_TIM"/>
</dbReference>
<dbReference type="SUPFAM" id="SSF51569">
    <property type="entry name" value="Aldolase"/>
    <property type="match status" value="1"/>
</dbReference>
<reference evidence="6 8" key="1">
    <citation type="submission" date="2018-11" db="EMBL/GenBank/DDBJ databases">
        <title>The first complete genome of Serratia liquefaciens isolated from metalophyte plant revel distinctness adaptive mechanisms in an extreme habitat.</title>
        <authorList>
            <person name="Caneschi W.L."/>
            <person name="Sanchez A.B."/>
            <person name="Felestrino E.B."/>
            <person name="Assis R.A.B."/>
            <person name="Lemes C.G.C."/>
            <person name="Cordeiro I.F."/>
            <person name="Fonseca N.P."/>
            <person name="Villa M."/>
            <person name="Vieira I.T."/>
            <person name="Moraes L.A."/>
            <person name="Kamino L.H.Y."/>
            <person name="do Carmo F."/>
            <person name="Garcia C.M."/>
            <person name="Almeida N.F."/>
            <person name="Silva R.S."/>
            <person name="Ferro J.A."/>
            <person name="Ferro M.I.T."/>
            <person name="Varani A.M."/>
            <person name="Ferreira R.M."/>
            <person name="dos Santos V.L."/>
            <person name="Silva U.C."/>
            <person name="Setubal J.C."/>
            <person name="Moreira L.M."/>
        </authorList>
    </citation>
    <scope>NUCLEOTIDE SEQUENCE [LARGE SCALE GENOMIC DNA]</scope>
    <source>
        <strain evidence="6 8">FG3</strain>
    </source>
</reference>
<proteinExistence type="inferred from homology"/>
<dbReference type="EC" id="4.1.2.21" evidence="7"/>
<keyword evidence="5" id="KW-0119">Carbohydrate metabolism</keyword>
<keyword evidence="9" id="KW-1185">Reference proteome</keyword>
<dbReference type="Proteomes" id="UP000595237">
    <property type="component" value="Chromosome"/>
</dbReference>
<dbReference type="AlphaFoldDB" id="A0A515D0H3"/>
<dbReference type="RefSeq" id="WP_122077118.1">
    <property type="nucleotide sequence ID" value="NZ_CAMFKY010000004.1"/>
</dbReference>
<dbReference type="NCBIfam" id="NF006600">
    <property type="entry name" value="PRK09140.1"/>
    <property type="match status" value="1"/>
</dbReference>
<evidence type="ECO:0000256" key="2">
    <source>
        <dbReference type="ARBA" id="ARBA00006906"/>
    </source>
</evidence>
<dbReference type="PANTHER" id="PTHR30246">
    <property type="entry name" value="2-KETO-3-DEOXY-6-PHOSPHOGLUCONATE ALDOLASE"/>
    <property type="match status" value="1"/>
</dbReference>
<organism evidence="6 8">
    <name type="scientific">Serratia liquefaciens</name>
    <dbReference type="NCBI Taxonomy" id="614"/>
    <lineage>
        <taxon>Bacteria</taxon>
        <taxon>Pseudomonadati</taxon>
        <taxon>Pseudomonadota</taxon>
        <taxon>Gammaproteobacteria</taxon>
        <taxon>Enterobacterales</taxon>
        <taxon>Yersiniaceae</taxon>
        <taxon>Serratia</taxon>
    </lineage>
</organism>
<evidence type="ECO:0000313" key="9">
    <source>
        <dbReference type="Proteomes" id="UP000595237"/>
    </source>
</evidence>
<accession>A0A515D0H3</accession>
<dbReference type="Gene3D" id="3.20.20.70">
    <property type="entry name" value="Aldolase class I"/>
    <property type="match status" value="1"/>
</dbReference>
<evidence type="ECO:0000256" key="5">
    <source>
        <dbReference type="ARBA" id="ARBA00023277"/>
    </source>
</evidence>
<dbReference type="CDD" id="cd00452">
    <property type="entry name" value="KDPG_aldolase"/>
    <property type="match status" value="1"/>
</dbReference>
<comment type="subunit">
    <text evidence="3">Homotrimer.</text>
</comment>
<gene>
    <name evidence="6" type="ORF">EGO53_19940</name>
    <name evidence="7" type="ORF">I6I38_20945</name>
</gene>
<dbReference type="EMBL" id="CP068148">
    <property type="protein sequence ID" value="QQU54740.1"/>
    <property type="molecule type" value="Genomic_DNA"/>
</dbReference>
<dbReference type="EMBL" id="CP033893">
    <property type="protein sequence ID" value="QDL33927.1"/>
    <property type="molecule type" value="Genomic_DNA"/>
</dbReference>
<evidence type="ECO:0000256" key="1">
    <source>
        <dbReference type="ARBA" id="ARBA00004761"/>
    </source>
</evidence>
<dbReference type="STRING" id="614.XJ20_20385"/>
<name>A0A515D0H3_SERLI</name>
<comment type="pathway">
    <text evidence="1">Carbohydrate acid metabolism.</text>
</comment>
<dbReference type="Pfam" id="PF01081">
    <property type="entry name" value="Aldolase"/>
    <property type="match status" value="1"/>
</dbReference>
<dbReference type="Proteomes" id="UP000317572">
    <property type="component" value="Chromosome"/>
</dbReference>
<evidence type="ECO:0000313" key="8">
    <source>
        <dbReference type="Proteomes" id="UP000317572"/>
    </source>
</evidence>
<reference evidence="7 9" key="2">
    <citation type="submission" date="2021-01" db="EMBL/GenBank/DDBJ databases">
        <title>FDA dAtabase for Regulatory Grade micrObial Sequences (FDA-ARGOS): Supporting development and validation of Infectious Disease Dx tests.</title>
        <authorList>
            <person name="Blissenbach B."/>
            <person name="Krut O."/>
            <person name="Tallon L."/>
            <person name="Sadzewicz L."/>
            <person name="Zhao X."/>
            <person name="Boylan J."/>
            <person name="Ott S."/>
            <person name="Bowen H."/>
            <person name="Vavikolanu K."/>
            <person name="Mehta A."/>
            <person name="Aluvathingal J."/>
            <person name="Nadendla S."/>
            <person name="Yan Y."/>
            <person name="Sichtig H."/>
        </authorList>
    </citation>
    <scope>NUCLEOTIDE SEQUENCE [LARGE SCALE GENOMIC DNA]</scope>
    <source>
        <strain evidence="7 9">FDAARGOS_1081</strain>
    </source>
</reference>
<evidence type="ECO:0000313" key="7">
    <source>
        <dbReference type="EMBL" id="QQU54740.1"/>
    </source>
</evidence>
<dbReference type="PANTHER" id="PTHR30246:SF1">
    <property type="entry name" value="2-DEHYDRO-3-DEOXY-6-PHOSPHOGALACTONATE ALDOLASE-RELATED"/>
    <property type="match status" value="1"/>
</dbReference>
<dbReference type="GO" id="GO:0008674">
    <property type="term" value="F:2-dehydro-3-deoxy-6-phosphogalactonate aldolase activity"/>
    <property type="evidence" value="ECO:0007669"/>
    <property type="project" value="UniProtKB-EC"/>
</dbReference>
<dbReference type="InterPro" id="IPR000887">
    <property type="entry name" value="Aldlse_KDPG_KHG"/>
</dbReference>
<protein>
    <submittedName>
        <fullName evidence="6">2-dehydro-3-deoxy-6-phosphogalactonate aldolase</fullName>
        <ecNumber evidence="7">4.1.2.21</ecNumber>
    </submittedName>
</protein>
<evidence type="ECO:0000313" key="6">
    <source>
        <dbReference type="EMBL" id="QDL33927.1"/>
    </source>
</evidence>